<feature type="domain" description="OmpR/PhoB-type" evidence="6">
    <location>
        <begin position="48"/>
        <end position="144"/>
    </location>
</feature>
<dbReference type="Gene3D" id="1.10.10.10">
    <property type="entry name" value="Winged helix-like DNA-binding domain superfamily/Winged helix DNA-binding domain"/>
    <property type="match status" value="1"/>
</dbReference>
<evidence type="ECO:0000313" key="8">
    <source>
        <dbReference type="Proteomes" id="UP000432015"/>
    </source>
</evidence>
<comment type="similarity">
    <text evidence="1">Belongs to the AfsR/DnrI/RedD regulatory family.</text>
</comment>
<feature type="DNA-binding region" description="OmpR/PhoB-type" evidence="5">
    <location>
        <begin position="48"/>
        <end position="144"/>
    </location>
</feature>
<keyword evidence="4" id="KW-0804">Transcription</keyword>
<evidence type="ECO:0000256" key="1">
    <source>
        <dbReference type="ARBA" id="ARBA00005820"/>
    </source>
</evidence>
<organism evidence="7 8">
    <name type="scientific">Actinomadura litoris</name>
    <dbReference type="NCBI Taxonomy" id="2678616"/>
    <lineage>
        <taxon>Bacteria</taxon>
        <taxon>Bacillati</taxon>
        <taxon>Actinomycetota</taxon>
        <taxon>Actinomycetes</taxon>
        <taxon>Streptosporangiales</taxon>
        <taxon>Thermomonosporaceae</taxon>
        <taxon>Actinomadura</taxon>
    </lineage>
</organism>
<dbReference type="EMBL" id="WOFH01000006">
    <property type="protein sequence ID" value="MUN38571.1"/>
    <property type="molecule type" value="Genomic_DNA"/>
</dbReference>
<dbReference type="GO" id="GO:0000160">
    <property type="term" value="P:phosphorelay signal transduction system"/>
    <property type="evidence" value="ECO:0007669"/>
    <property type="project" value="InterPro"/>
</dbReference>
<dbReference type="Proteomes" id="UP000432015">
    <property type="component" value="Unassembled WGS sequence"/>
</dbReference>
<dbReference type="SMART" id="SM01043">
    <property type="entry name" value="BTAD"/>
    <property type="match status" value="1"/>
</dbReference>
<dbReference type="SUPFAM" id="SSF48452">
    <property type="entry name" value="TPR-like"/>
    <property type="match status" value="1"/>
</dbReference>
<sequence length="319" mass="34205">MSRRARAVPAPCPRHAAPPHVAEMSGVAELGFRTTPRPRRPDAGPVRCRSGTRGAAVRFSVLGTLEARDDDGAVELSPKLRDLLALLLCAPNAAVGTERLVDGLWGEAAPRSARTTLRGYASHLRRALGEERLTFRSGGYVLLVQDGELDAARFTDLAGTGRRALAAGDHERGAALLREAAALWRGVPFDGQDHLAAVRREAVRLGELRLAATEARIDADLALGRHADLVGELRCVVVDDPFRERPRAQLMLALYRLGRAAEALEVLRETRALFAAELGLDVSPSLRALERAILSHHPALNLGHGLGHGLALSPAPGTR</sequence>
<name>A0A7K1L2D7_9ACTN</name>
<dbReference type="InterPro" id="IPR051677">
    <property type="entry name" value="AfsR-DnrI-RedD_regulator"/>
</dbReference>
<reference evidence="7 8" key="1">
    <citation type="submission" date="2019-11" db="EMBL/GenBank/DDBJ databases">
        <authorList>
            <person name="Cao P."/>
        </authorList>
    </citation>
    <scope>NUCLEOTIDE SEQUENCE [LARGE SCALE GENOMIC DNA]</scope>
    <source>
        <strain evidence="7 8">NEAU-AAG5</strain>
    </source>
</reference>
<keyword evidence="8" id="KW-1185">Reference proteome</keyword>
<dbReference type="InterPro" id="IPR016032">
    <property type="entry name" value="Sig_transdc_resp-reg_C-effctor"/>
</dbReference>
<dbReference type="InterPro" id="IPR011990">
    <property type="entry name" value="TPR-like_helical_dom_sf"/>
</dbReference>
<dbReference type="InterPro" id="IPR036388">
    <property type="entry name" value="WH-like_DNA-bd_sf"/>
</dbReference>
<accession>A0A7K1L2D7</accession>
<dbReference type="PROSITE" id="PS51755">
    <property type="entry name" value="OMPR_PHOB"/>
    <property type="match status" value="1"/>
</dbReference>
<dbReference type="AlphaFoldDB" id="A0A7K1L2D7"/>
<dbReference type="Pfam" id="PF00486">
    <property type="entry name" value="Trans_reg_C"/>
    <property type="match status" value="1"/>
</dbReference>
<evidence type="ECO:0000256" key="5">
    <source>
        <dbReference type="PROSITE-ProRule" id="PRU01091"/>
    </source>
</evidence>
<evidence type="ECO:0000256" key="2">
    <source>
        <dbReference type="ARBA" id="ARBA00023015"/>
    </source>
</evidence>
<dbReference type="SMART" id="SM00862">
    <property type="entry name" value="Trans_reg_C"/>
    <property type="match status" value="1"/>
</dbReference>
<dbReference type="PANTHER" id="PTHR35807:SF1">
    <property type="entry name" value="TRANSCRIPTIONAL REGULATOR REDD"/>
    <property type="match status" value="1"/>
</dbReference>
<keyword evidence="3 5" id="KW-0238">DNA-binding</keyword>
<dbReference type="GO" id="GO:0006355">
    <property type="term" value="P:regulation of DNA-templated transcription"/>
    <property type="evidence" value="ECO:0007669"/>
    <property type="project" value="InterPro"/>
</dbReference>
<dbReference type="Gene3D" id="1.25.40.10">
    <property type="entry name" value="Tetratricopeptide repeat domain"/>
    <property type="match status" value="1"/>
</dbReference>
<gene>
    <name evidence="7" type="ORF">GNZ18_18450</name>
</gene>
<comment type="caution">
    <text evidence="7">The sequence shown here is derived from an EMBL/GenBank/DDBJ whole genome shotgun (WGS) entry which is preliminary data.</text>
</comment>
<evidence type="ECO:0000256" key="4">
    <source>
        <dbReference type="ARBA" id="ARBA00023163"/>
    </source>
</evidence>
<evidence type="ECO:0000313" key="7">
    <source>
        <dbReference type="EMBL" id="MUN38571.1"/>
    </source>
</evidence>
<dbReference type="SUPFAM" id="SSF46894">
    <property type="entry name" value="C-terminal effector domain of the bipartite response regulators"/>
    <property type="match status" value="1"/>
</dbReference>
<dbReference type="Pfam" id="PF03704">
    <property type="entry name" value="BTAD"/>
    <property type="match status" value="1"/>
</dbReference>
<evidence type="ECO:0000256" key="3">
    <source>
        <dbReference type="ARBA" id="ARBA00023125"/>
    </source>
</evidence>
<dbReference type="GO" id="GO:0003677">
    <property type="term" value="F:DNA binding"/>
    <property type="evidence" value="ECO:0007669"/>
    <property type="project" value="UniProtKB-UniRule"/>
</dbReference>
<protein>
    <recommendedName>
        <fullName evidence="6">OmpR/PhoB-type domain-containing protein</fullName>
    </recommendedName>
</protein>
<keyword evidence="2" id="KW-0805">Transcription regulation</keyword>
<proteinExistence type="inferred from homology"/>
<dbReference type="CDD" id="cd15831">
    <property type="entry name" value="BTAD"/>
    <property type="match status" value="1"/>
</dbReference>
<dbReference type="InterPro" id="IPR005158">
    <property type="entry name" value="BTAD"/>
</dbReference>
<dbReference type="InterPro" id="IPR001867">
    <property type="entry name" value="OmpR/PhoB-type_DNA-bd"/>
</dbReference>
<evidence type="ECO:0000259" key="6">
    <source>
        <dbReference type="PROSITE" id="PS51755"/>
    </source>
</evidence>
<dbReference type="PANTHER" id="PTHR35807">
    <property type="entry name" value="TRANSCRIPTIONAL REGULATOR REDD-RELATED"/>
    <property type="match status" value="1"/>
</dbReference>